<feature type="compositionally biased region" description="Pro residues" evidence="1">
    <location>
        <begin position="403"/>
        <end position="412"/>
    </location>
</feature>
<gene>
    <name evidence="2" type="ORF">PG991_004457</name>
</gene>
<proteinExistence type="predicted"/>
<sequence length="469" mass="51041">MERRVGEQRPSNEDHGPGQRQQGQHHPGAALPPEDITNYATRPLPQVPIPRPSSSSSSNYEQANDASRDPSPAPSREGTVLDVDYSRMVEECGGTPDGFARQQYPRPDQKNWSTRKDVPLTINTDYDGRNGYGLVSPVSPSTPTQSYKLHVVSPHYLPRTPGGSVDMPELIDSYNHSPRRGKGDHAAADGAFGARDDRMTVHVALRQSSDAYDARQTRESQTYQVPSSLRVPKQPPDNRPAHRRSDPGSPSPRDPSIAHDTAQGFPHQSHPLRPGQQIGVPVLRARSHEDRRIQADASGRPPPSNLSSSQPRLAGEPTPPQSSRPPAAREKKISFAGPRVNSYLNRARASKQTPPPPPPPPLKLVNNRTTEGHMKTPFPVSSFDSDESDDDGGEKEGTEVPKPVGPGKPEPPQAQDRGRPPRVGRARVASNTPLFDRRSEEGQKEQRGRAGQVPTGRPSSSAASSGRRA</sequence>
<keyword evidence="3" id="KW-1185">Reference proteome</keyword>
<accession>A0ABR1S6H3</accession>
<evidence type="ECO:0000313" key="2">
    <source>
        <dbReference type="EMBL" id="KAK8027401.1"/>
    </source>
</evidence>
<evidence type="ECO:0000313" key="3">
    <source>
        <dbReference type="Proteomes" id="UP001396898"/>
    </source>
</evidence>
<feature type="compositionally biased region" description="Low complexity" evidence="1">
    <location>
        <begin position="456"/>
        <end position="469"/>
    </location>
</feature>
<feature type="compositionally biased region" description="Basic and acidic residues" evidence="1">
    <location>
        <begin position="1"/>
        <end position="17"/>
    </location>
</feature>
<dbReference type="Proteomes" id="UP001396898">
    <property type="component" value="Unassembled WGS sequence"/>
</dbReference>
<feature type="compositionally biased region" description="Pro residues" evidence="1">
    <location>
        <begin position="353"/>
        <end position="362"/>
    </location>
</feature>
<feature type="compositionally biased region" description="Acidic residues" evidence="1">
    <location>
        <begin position="384"/>
        <end position="393"/>
    </location>
</feature>
<reference evidence="2 3" key="1">
    <citation type="submission" date="2023-01" db="EMBL/GenBank/DDBJ databases">
        <title>Analysis of 21 Apiospora genomes using comparative genomics revels a genus with tremendous synthesis potential of carbohydrate active enzymes and secondary metabolites.</title>
        <authorList>
            <person name="Sorensen T."/>
        </authorList>
    </citation>
    <scope>NUCLEOTIDE SEQUENCE [LARGE SCALE GENOMIC DNA]</scope>
    <source>
        <strain evidence="2 3">CBS 20057</strain>
    </source>
</reference>
<evidence type="ECO:0000256" key="1">
    <source>
        <dbReference type="SAM" id="MobiDB-lite"/>
    </source>
</evidence>
<dbReference type="EMBL" id="JAQQWI010000007">
    <property type="protein sequence ID" value="KAK8027401.1"/>
    <property type="molecule type" value="Genomic_DNA"/>
</dbReference>
<feature type="compositionally biased region" description="Basic and acidic residues" evidence="1">
    <location>
        <begin position="435"/>
        <end position="448"/>
    </location>
</feature>
<feature type="compositionally biased region" description="Low complexity" evidence="1">
    <location>
        <begin position="18"/>
        <end position="28"/>
    </location>
</feature>
<feature type="region of interest" description="Disordered" evidence="1">
    <location>
        <begin position="1"/>
        <end position="143"/>
    </location>
</feature>
<name>A0ABR1S6H3_9PEZI</name>
<protein>
    <submittedName>
        <fullName evidence="2">Uncharacterized protein</fullName>
    </submittedName>
</protein>
<feature type="region of interest" description="Disordered" evidence="1">
    <location>
        <begin position="159"/>
        <end position="195"/>
    </location>
</feature>
<feature type="region of interest" description="Disordered" evidence="1">
    <location>
        <begin position="207"/>
        <end position="469"/>
    </location>
</feature>
<organism evidence="2 3">
    <name type="scientific">Apiospora marii</name>
    <dbReference type="NCBI Taxonomy" id="335849"/>
    <lineage>
        <taxon>Eukaryota</taxon>
        <taxon>Fungi</taxon>
        <taxon>Dikarya</taxon>
        <taxon>Ascomycota</taxon>
        <taxon>Pezizomycotina</taxon>
        <taxon>Sordariomycetes</taxon>
        <taxon>Xylariomycetidae</taxon>
        <taxon>Amphisphaeriales</taxon>
        <taxon>Apiosporaceae</taxon>
        <taxon>Apiospora</taxon>
    </lineage>
</organism>
<comment type="caution">
    <text evidence="2">The sequence shown here is derived from an EMBL/GenBank/DDBJ whole genome shotgun (WGS) entry which is preliminary data.</text>
</comment>